<sequence length="239" mass="27126">MTLNYSDLNMAMAPYNKGVRVDFRVEDFERLIQQKGYKVKWEQAMYCTCYYDAEIDQFTGQPNYNCSHCKGEGFTYLDPLEIRVVATGISNGVDQTHIGLNELGTAYITPPTNTIIGIRDRFTFVDFTIRYSQIIQLSGNKVDKLKYAPTNLLAVRTPDGNIFKPGVDCKLTSEGVEWISSPGSEGQVVSVLYQGLPRYIALGPIHELRGTYLMSKNKGMETFARLPQQFQIKREDMIE</sequence>
<reference evidence="1" key="1">
    <citation type="submission" date="2024-05" db="EMBL/GenBank/DDBJ databases">
        <authorList>
            <person name="Herbig A.F."/>
            <person name="Pendergrass E.L."/>
        </authorList>
    </citation>
    <scope>NUCLEOTIDE SEQUENCE</scope>
</reference>
<evidence type="ECO:0000313" key="1">
    <source>
        <dbReference type="EMBL" id="XCD09622.1"/>
    </source>
</evidence>
<organism evidence="1">
    <name type="scientific">Bacillus phage Adastra</name>
    <dbReference type="NCBI Taxonomy" id="3143958"/>
    <lineage>
        <taxon>Viruses</taxon>
        <taxon>Duplodnaviria</taxon>
        <taxon>Heunggongvirae</taxon>
        <taxon>Uroviricota</taxon>
        <taxon>Caudoviricetes</taxon>
        <taxon>Herelleviridae</taxon>
        <taxon>Spounavirinae</taxon>
        <taxon>Okubovirus</taxon>
    </lineage>
</organism>
<name>A0AAU8BCT3_9CAUD</name>
<evidence type="ECO:0008006" key="2">
    <source>
        <dbReference type="Google" id="ProtNLM"/>
    </source>
</evidence>
<gene>
    <name evidence="1" type="ORF">Adastra077</name>
</gene>
<accession>A0AAU8BCT3</accession>
<dbReference type="EMBL" id="PP819608">
    <property type="protein sequence ID" value="XCD09622.1"/>
    <property type="molecule type" value="Genomic_DNA"/>
</dbReference>
<protein>
    <recommendedName>
        <fullName evidence="2">Distal tail protein</fullName>
    </recommendedName>
</protein>
<proteinExistence type="predicted"/>